<dbReference type="Proteomes" id="UP001320831">
    <property type="component" value="Unassembled WGS sequence"/>
</dbReference>
<reference evidence="3 4" key="1">
    <citation type="submission" date="2022-09" db="EMBL/GenBank/DDBJ databases">
        <title>Chelativorans salina sp. nov., a novel slightly halophilic bacterium isolated from a saline lake sediment enrichment.</title>
        <authorList>
            <person name="Gao L."/>
            <person name="Fang B.-Z."/>
            <person name="Li W.-J."/>
        </authorList>
    </citation>
    <scope>NUCLEOTIDE SEQUENCE [LARGE SCALE GENOMIC DNA]</scope>
    <source>
        <strain evidence="3 4">EGI FJ00035</strain>
    </source>
</reference>
<accession>A0ABT2LI88</accession>
<evidence type="ECO:0000256" key="1">
    <source>
        <dbReference type="SAM" id="MobiDB-lite"/>
    </source>
</evidence>
<name>A0ABT2LI88_9HYPH</name>
<gene>
    <name evidence="3" type="ORF">N5A92_03540</name>
</gene>
<evidence type="ECO:0000256" key="2">
    <source>
        <dbReference type="SAM" id="Phobius"/>
    </source>
</evidence>
<keyword evidence="2" id="KW-0472">Membrane</keyword>
<feature type="transmembrane region" description="Helical" evidence="2">
    <location>
        <begin position="12"/>
        <end position="32"/>
    </location>
</feature>
<feature type="region of interest" description="Disordered" evidence="1">
    <location>
        <begin position="200"/>
        <end position="219"/>
    </location>
</feature>
<sequence>MLNWISGNSDVLNVALSGLMLVVWGLYFQLLLNGYRRERRPKILINRANGHVLETQCVVTNMSAEAIYIEGVVTELRGENGDDNITCSLTDHGGRVEPERTAEQDGYEGPLNSGRSVELGSYSKIIEHALEQGDGSISSIVGVSLTVVATYGPEDTPVAATRVYDVAEEAGTRILYSETVTTQQIRSASERRQLERFMREQLGARADERHRSPLRSAAE</sequence>
<proteinExistence type="predicted"/>
<evidence type="ECO:0000313" key="4">
    <source>
        <dbReference type="Proteomes" id="UP001320831"/>
    </source>
</evidence>
<organism evidence="3 4">
    <name type="scientific">Chelativorans salis</name>
    <dbReference type="NCBI Taxonomy" id="2978478"/>
    <lineage>
        <taxon>Bacteria</taxon>
        <taxon>Pseudomonadati</taxon>
        <taxon>Pseudomonadota</taxon>
        <taxon>Alphaproteobacteria</taxon>
        <taxon>Hyphomicrobiales</taxon>
        <taxon>Phyllobacteriaceae</taxon>
        <taxon>Chelativorans</taxon>
    </lineage>
</organism>
<dbReference type="RefSeq" id="WP_260900456.1">
    <property type="nucleotide sequence ID" value="NZ_JAOCZP010000001.1"/>
</dbReference>
<keyword evidence="4" id="KW-1185">Reference proteome</keyword>
<dbReference type="EMBL" id="JAOCZP010000001">
    <property type="protein sequence ID" value="MCT7374102.1"/>
    <property type="molecule type" value="Genomic_DNA"/>
</dbReference>
<protein>
    <submittedName>
        <fullName evidence="3">Uncharacterized protein</fullName>
    </submittedName>
</protein>
<keyword evidence="2" id="KW-0812">Transmembrane</keyword>
<evidence type="ECO:0000313" key="3">
    <source>
        <dbReference type="EMBL" id="MCT7374102.1"/>
    </source>
</evidence>
<comment type="caution">
    <text evidence="3">The sequence shown here is derived from an EMBL/GenBank/DDBJ whole genome shotgun (WGS) entry which is preliminary data.</text>
</comment>
<keyword evidence="2" id="KW-1133">Transmembrane helix</keyword>